<dbReference type="EMBL" id="MWML01000036">
    <property type="protein sequence ID" value="TCG08382.1"/>
    <property type="molecule type" value="Genomic_DNA"/>
</dbReference>
<dbReference type="InterPro" id="IPR018964">
    <property type="entry name" value="Phage_phiJL001_Gp84_C"/>
</dbReference>
<name>A0A4R0XGP0_9BURK</name>
<evidence type="ECO:0000259" key="1">
    <source>
        <dbReference type="Pfam" id="PF09356"/>
    </source>
</evidence>
<reference evidence="2 3" key="1">
    <citation type="submission" date="2017-02" db="EMBL/GenBank/DDBJ databases">
        <title>Paraburkholderia sophoroidis sp. nov. and Paraburkholderia steynii sp. nov. rhizobial symbionts of the fynbos legume Hypocalyptus sophoroides.</title>
        <authorList>
            <person name="Steenkamp E.T."/>
            <person name="Beukes C.W."/>
            <person name="Van Zyl E."/>
            <person name="Avontuur J."/>
            <person name="Chan W.Y."/>
            <person name="Hassen A."/>
            <person name="Palmer M."/>
            <person name="Mthombeni L."/>
            <person name="Phalane F."/>
            <person name="Sereme K."/>
            <person name="Venter S.N."/>
        </authorList>
    </citation>
    <scope>NUCLEOTIDE SEQUENCE [LARGE SCALE GENOMIC DNA]</scope>
    <source>
        <strain evidence="2 3">HC1.1ba</strain>
    </source>
</reference>
<evidence type="ECO:0000313" key="2">
    <source>
        <dbReference type="EMBL" id="TCG08382.1"/>
    </source>
</evidence>
<accession>A0A4R0XGP0</accession>
<feature type="domain" description="Bacteriophage phiJL001 Gp84 C-terminal" evidence="1">
    <location>
        <begin position="278"/>
        <end position="356"/>
    </location>
</feature>
<proteinExistence type="predicted"/>
<protein>
    <recommendedName>
        <fullName evidence="1">Bacteriophage phiJL001 Gp84 C-terminal domain-containing protein</fullName>
    </recommendedName>
</protein>
<dbReference type="InterPro" id="IPR011928">
    <property type="entry name" value="Phage_phiJL001_Gp84"/>
</dbReference>
<dbReference type="Pfam" id="PF09356">
    <property type="entry name" value="Phage_BR0599"/>
    <property type="match status" value="1"/>
</dbReference>
<evidence type="ECO:0000313" key="3">
    <source>
        <dbReference type="Proteomes" id="UP000294200"/>
    </source>
</evidence>
<gene>
    <name evidence="2" type="ORF">BZM27_12680</name>
</gene>
<dbReference type="Proteomes" id="UP000294200">
    <property type="component" value="Unassembled WGS sequence"/>
</dbReference>
<dbReference type="NCBIfam" id="TIGR02218">
    <property type="entry name" value="phg_TIGR02218"/>
    <property type="match status" value="1"/>
</dbReference>
<keyword evidence="3" id="KW-1185">Reference proteome</keyword>
<dbReference type="Pfam" id="PF09931">
    <property type="entry name" value="Phage_phiJL001_Gp84_N"/>
    <property type="match status" value="1"/>
</dbReference>
<organism evidence="2 3">
    <name type="scientific">Paraburkholderia steynii</name>
    <dbReference type="NCBI Taxonomy" id="1245441"/>
    <lineage>
        <taxon>Bacteria</taxon>
        <taxon>Pseudomonadati</taxon>
        <taxon>Pseudomonadota</taxon>
        <taxon>Betaproteobacteria</taxon>
        <taxon>Burkholderiales</taxon>
        <taxon>Burkholderiaceae</taxon>
        <taxon>Paraburkholderia</taxon>
    </lineage>
</organism>
<dbReference type="AlphaFoldDB" id="A0A4R0XGP0"/>
<comment type="caution">
    <text evidence="2">The sequence shown here is derived from an EMBL/GenBank/DDBJ whole genome shotgun (WGS) entry which is preliminary data.</text>
</comment>
<sequence>MRTLSPALLAHLQGDVRTICTLWTITRKDGLVLGFTDLDRDLSFNGLVYRSTGGYTHSGIEAGSTLSTSNLEMQAIFDSSAVTRADLEAGLYDFAAVTIQLVNYLDLTMGALQLNGGLLGQVQILNGRYTAELRGLAQVFQHDAGSVYSPTCRATFGDSKCQFDASTVTYAGTVASVNNSISFIDPSLTQTGPTTSVIDVDGHFIPTRTPFTIQIVPPNGGAFASNNGVRDTSANYWSLVGGTPGDKQYNLAAGGLYTFSGGFNPGAFVYIDYSYTAGYFAYGRIKWLTGLNAGLRSQVKAFAPGVVTIALALPNAIQAGDTYSITAGCDLQPGTCSTKFNNLIHFRGEPFIPGQDVMISPKG</sequence>